<keyword evidence="3" id="KW-0472">Membrane</keyword>
<name>A0AAD2CVR1_9STRA</name>
<evidence type="ECO:0000256" key="1">
    <source>
        <dbReference type="SAM" id="Coils"/>
    </source>
</evidence>
<accession>A0AAD2CVR1</accession>
<keyword evidence="1" id="KW-0175">Coiled coil</keyword>
<feature type="transmembrane region" description="Helical" evidence="3">
    <location>
        <begin position="39"/>
        <end position="59"/>
    </location>
</feature>
<evidence type="ECO:0000256" key="3">
    <source>
        <dbReference type="SAM" id="Phobius"/>
    </source>
</evidence>
<proteinExistence type="predicted"/>
<evidence type="ECO:0000313" key="5">
    <source>
        <dbReference type="Proteomes" id="UP001295423"/>
    </source>
</evidence>
<keyword evidence="3" id="KW-0812">Transmembrane</keyword>
<feature type="compositionally biased region" description="Basic and acidic residues" evidence="2">
    <location>
        <begin position="610"/>
        <end position="622"/>
    </location>
</feature>
<feature type="compositionally biased region" description="Low complexity" evidence="2">
    <location>
        <begin position="626"/>
        <end position="636"/>
    </location>
</feature>
<keyword evidence="5" id="KW-1185">Reference proteome</keyword>
<feature type="region of interest" description="Disordered" evidence="2">
    <location>
        <begin position="609"/>
        <end position="640"/>
    </location>
</feature>
<keyword evidence="3" id="KW-1133">Transmembrane helix</keyword>
<comment type="caution">
    <text evidence="4">The sequence shown here is derived from an EMBL/GenBank/DDBJ whole genome shotgun (WGS) entry which is preliminary data.</text>
</comment>
<sequence length="704" mass="76374">MQSKRGASSHSRSSRRKGGDCQTLKVIGMFSAVSSSLSLTMLVTFVVALAIVPGINGFLPSSQRIQPSSTVTPCPHGPTSYFSSARFAAIDDDDDDDDNDDDDYGFSPEANMLENFAASSKKAENMFMDGQLGINLEIEPMTKEEAEELKKEAKKMIEEKFDETIKEMEGIREKTKEEIAKLKETQEMRSQLEAQVQSQELMAKIDKLTNNFMQSTQDARKSTKLAAAADKATAQSGQGVEMGTWGVLGDRNVLTGAGFLGSIASSKLGGGAASMDGSSSTSISSLESSTQVTTNRILVIADVKGDPVAKALLPSLKEALETKTRIPNLEIEVLAPSATMPLGANNAACVVLFLPSISQASSLNAIFDRLLRKTFNEGGQLGKPPTQLVAISTHGTSRYDQFPFNMQNMMGGGKLEKRSQIEEALIQIVRQRENPPPLDYIIIKVGEKNFVANGGSAGMQLLPDDVLEEATSVETATAAIVEAMAFQPFARNATLCLEGCVTNEQMEDPAFWDESFLPLEGPEVWRNTKSNKNKKDSGGTDLTNLGPSSRYNSLVEYVGEWAELLAETGKGLTTPILAARGIESKSSSLMQTQDGVRLLFLPTTTGKNYQSREEELKKEKSGKSGSGSQAPSASKASIDEKLRQTKRAKEGGIDVVVEVTKDDQLRVRARRCNYADDAVLKELSEETILKRLKDALEVWKNDHA</sequence>
<dbReference type="Proteomes" id="UP001295423">
    <property type="component" value="Unassembled WGS sequence"/>
</dbReference>
<reference evidence="4" key="1">
    <citation type="submission" date="2023-08" db="EMBL/GenBank/DDBJ databases">
        <authorList>
            <person name="Audoor S."/>
            <person name="Bilcke G."/>
        </authorList>
    </citation>
    <scope>NUCLEOTIDE SEQUENCE</scope>
</reference>
<feature type="coiled-coil region" evidence="1">
    <location>
        <begin position="139"/>
        <end position="211"/>
    </location>
</feature>
<dbReference type="AlphaFoldDB" id="A0AAD2CVR1"/>
<dbReference type="EMBL" id="CAKOGP040001113">
    <property type="protein sequence ID" value="CAJ1943427.1"/>
    <property type="molecule type" value="Genomic_DNA"/>
</dbReference>
<gene>
    <name evidence="4" type="ORF">CYCCA115_LOCUS8434</name>
</gene>
<organism evidence="4 5">
    <name type="scientific">Cylindrotheca closterium</name>
    <dbReference type="NCBI Taxonomy" id="2856"/>
    <lineage>
        <taxon>Eukaryota</taxon>
        <taxon>Sar</taxon>
        <taxon>Stramenopiles</taxon>
        <taxon>Ochrophyta</taxon>
        <taxon>Bacillariophyta</taxon>
        <taxon>Bacillariophyceae</taxon>
        <taxon>Bacillariophycidae</taxon>
        <taxon>Bacillariales</taxon>
        <taxon>Bacillariaceae</taxon>
        <taxon>Cylindrotheca</taxon>
    </lineage>
</organism>
<evidence type="ECO:0000313" key="4">
    <source>
        <dbReference type="EMBL" id="CAJ1943427.1"/>
    </source>
</evidence>
<feature type="region of interest" description="Disordered" evidence="2">
    <location>
        <begin position="526"/>
        <end position="546"/>
    </location>
</feature>
<evidence type="ECO:0000256" key="2">
    <source>
        <dbReference type="SAM" id="MobiDB-lite"/>
    </source>
</evidence>
<protein>
    <submittedName>
        <fullName evidence="4">Uncharacterized protein</fullName>
    </submittedName>
</protein>